<evidence type="ECO:0000313" key="1">
    <source>
        <dbReference type="EMBL" id="KAA1420633.1"/>
    </source>
</evidence>
<dbReference type="AlphaFoldDB" id="A0A5Q6RRD3"/>
<gene>
    <name evidence="1" type="ORF">FE697_016940</name>
</gene>
<protein>
    <submittedName>
        <fullName evidence="1">DUF3046 domain-containing protein</fullName>
    </submittedName>
</protein>
<evidence type="ECO:0000313" key="2">
    <source>
        <dbReference type="Proteomes" id="UP000307768"/>
    </source>
</evidence>
<name>A0A5Q6RRD3_9ACTN</name>
<dbReference type="EMBL" id="VDFQ02000005">
    <property type="protein sequence ID" value="KAA1420633.1"/>
    <property type="molecule type" value="Genomic_DNA"/>
</dbReference>
<organism evidence="1 2">
    <name type="scientific">Mumia zhuanghuii</name>
    <dbReference type="NCBI Taxonomy" id="2585211"/>
    <lineage>
        <taxon>Bacteria</taxon>
        <taxon>Bacillati</taxon>
        <taxon>Actinomycetota</taxon>
        <taxon>Actinomycetes</taxon>
        <taxon>Propionibacteriales</taxon>
        <taxon>Nocardioidaceae</taxon>
        <taxon>Mumia</taxon>
    </lineage>
</organism>
<comment type="caution">
    <text evidence="1">The sequence shown here is derived from an EMBL/GenBank/DDBJ whole genome shotgun (WGS) entry which is preliminary data.</text>
</comment>
<dbReference type="Pfam" id="PF11248">
    <property type="entry name" value="DUF3046"/>
    <property type="match status" value="1"/>
</dbReference>
<dbReference type="InterPro" id="IPR021408">
    <property type="entry name" value="DUF3046"/>
</dbReference>
<accession>A0A5Q6RRD3</accession>
<proteinExistence type="predicted"/>
<sequence>MRHSELWERMDQHLGAGYAPVWADQQVLSELDGRTVSEALDAGEAPKTVWRAVWEALDLPQSER</sequence>
<reference evidence="1 2" key="1">
    <citation type="submission" date="2019-09" db="EMBL/GenBank/DDBJ databases">
        <title>Mumia zhuanghuii sp. nov. isolated from the intestinal contents of plateau pika (Ochotona curzoniae) in the Qinghai-Tibet plateau of China.</title>
        <authorList>
            <person name="Tian Z."/>
        </authorList>
    </citation>
    <scope>NUCLEOTIDE SEQUENCE [LARGE SCALE GENOMIC DNA]</scope>
    <source>
        <strain evidence="2">350</strain>
    </source>
</reference>
<dbReference type="Proteomes" id="UP000307768">
    <property type="component" value="Unassembled WGS sequence"/>
</dbReference>
<dbReference type="RefSeq" id="WP_149770802.1">
    <property type="nucleotide sequence ID" value="NZ_VDFQ02000005.1"/>
</dbReference>
<dbReference type="OrthoDB" id="3215033at2"/>